<feature type="region of interest" description="Disordered" evidence="1">
    <location>
        <begin position="115"/>
        <end position="195"/>
    </location>
</feature>
<feature type="region of interest" description="Disordered" evidence="1">
    <location>
        <begin position="65"/>
        <end position="102"/>
    </location>
</feature>
<proteinExistence type="predicted"/>
<feature type="compositionally biased region" description="Basic and acidic residues" evidence="1">
    <location>
        <begin position="136"/>
        <end position="164"/>
    </location>
</feature>
<sequence length="449" mass="50936">MHKEMVLAHSSYARAAGIQSEINKVTVTRVAGSEVEYQRQMNLHRKNMEFVVRNIKKEQNKLRKSIAKYSTKLREGRRDREKRERDEKIRDQRSSDNMKHVSTIFVVRDKPVLPNIRKSELEPDNISPDSGIGGSDDGKAQDTEEKKQRTEEGSQKTVKERTDLHLPSLGAPLPSIMEDNEQNEDDELERRENLSQDMTLPEISLNRELETKLESHLRTIKPKKQGVSFSDLIKLQHSTNTKKLFNLVNILAQKHGLKDIEDKQEKENRNSSILRGSTEESMSLKAASVLYPMKYGYDSGTESEISIPMLEGERLSMFDGQENNVDVSSANNSHRVDTASPEKLDSPLSPLRSRDPTVLSPSGRSRRRNKSLPMLMDEVQSLKFMSSLGVSDEPKRGLSSVKSSKSRVIPPIPKQKSEDTYLTRSQRSNSISWTAAFGLLKGVHSLLEQ</sequence>
<feature type="compositionally biased region" description="Basic and acidic residues" evidence="1">
    <location>
        <begin position="334"/>
        <end position="345"/>
    </location>
</feature>
<keyword evidence="3" id="KW-1185">Reference proteome</keyword>
<name>A0A8W8HLY6_MAGGI</name>
<accession>A0A8W8HLY6</accession>
<reference evidence="2" key="1">
    <citation type="submission" date="2022-08" db="UniProtKB">
        <authorList>
            <consortium name="EnsemblMetazoa"/>
        </authorList>
    </citation>
    <scope>IDENTIFICATION</scope>
    <source>
        <strain evidence="2">05x7-T-G4-1.051#20</strain>
    </source>
</reference>
<evidence type="ECO:0000256" key="1">
    <source>
        <dbReference type="SAM" id="MobiDB-lite"/>
    </source>
</evidence>
<dbReference type="EnsemblMetazoa" id="G10190.3">
    <property type="protein sequence ID" value="G10190.3:cds"/>
    <property type="gene ID" value="G10190"/>
</dbReference>
<feature type="compositionally biased region" description="Basic and acidic residues" evidence="1">
    <location>
        <begin position="72"/>
        <end position="99"/>
    </location>
</feature>
<feature type="compositionally biased region" description="Acidic residues" evidence="1">
    <location>
        <begin position="178"/>
        <end position="187"/>
    </location>
</feature>
<feature type="region of interest" description="Disordered" evidence="1">
    <location>
        <begin position="391"/>
        <end position="423"/>
    </location>
</feature>
<organism evidence="2 3">
    <name type="scientific">Magallana gigas</name>
    <name type="common">Pacific oyster</name>
    <name type="synonym">Crassostrea gigas</name>
    <dbReference type="NCBI Taxonomy" id="29159"/>
    <lineage>
        <taxon>Eukaryota</taxon>
        <taxon>Metazoa</taxon>
        <taxon>Spiralia</taxon>
        <taxon>Lophotrochozoa</taxon>
        <taxon>Mollusca</taxon>
        <taxon>Bivalvia</taxon>
        <taxon>Autobranchia</taxon>
        <taxon>Pteriomorphia</taxon>
        <taxon>Ostreida</taxon>
        <taxon>Ostreoidea</taxon>
        <taxon>Ostreidae</taxon>
        <taxon>Magallana</taxon>
    </lineage>
</organism>
<evidence type="ECO:0000313" key="2">
    <source>
        <dbReference type="EnsemblMetazoa" id="G10190.3:cds"/>
    </source>
</evidence>
<evidence type="ECO:0000313" key="3">
    <source>
        <dbReference type="Proteomes" id="UP000005408"/>
    </source>
</evidence>
<dbReference type="AlphaFoldDB" id="A0A8W8HLY6"/>
<protein>
    <submittedName>
        <fullName evidence="2">Uncharacterized protein</fullName>
    </submittedName>
</protein>
<dbReference type="Proteomes" id="UP000005408">
    <property type="component" value="Unassembled WGS sequence"/>
</dbReference>
<feature type="compositionally biased region" description="Polar residues" evidence="1">
    <location>
        <begin position="323"/>
        <end position="333"/>
    </location>
</feature>
<feature type="region of interest" description="Disordered" evidence="1">
    <location>
        <begin position="323"/>
        <end position="373"/>
    </location>
</feature>